<proteinExistence type="predicted"/>
<organism evidence="2 3">
    <name type="scientific">Paenibacillus antri</name>
    <dbReference type="NCBI Taxonomy" id="2582848"/>
    <lineage>
        <taxon>Bacteria</taxon>
        <taxon>Bacillati</taxon>
        <taxon>Bacillota</taxon>
        <taxon>Bacilli</taxon>
        <taxon>Bacillales</taxon>
        <taxon>Paenibacillaceae</taxon>
        <taxon>Paenibacillus</taxon>
    </lineage>
</organism>
<accession>A0A5R9GDV1</accession>
<dbReference type="Pfam" id="PF11553">
    <property type="entry name" value="DUF3231"/>
    <property type="match status" value="2"/>
</dbReference>
<protein>
    <submittedName>
        <fullName evidence="2">DUF3231 family protein</fullName>
    </submittedName>
</protein>
<keyword evidence="3" id="KW-1185">Reference proteome</keyword>
<sequence>MSGCLFQICIMHHPLRETMGKPDRGVPVNVVAHRPKLTSAEVAALWTQYMNDSAGLCVARAMQRHLEDPDTKAVFDYSTNLGTRHMDKIASFLKSEGYPVPTGFSDRDLAVETPRLFTDVFCLNYLNIMSLHGCHGYSGAVTTSSRSDARSYFTECATTALELCNRTKDLLLEKGLYFRPPTLVPPSRVDFVTRESFLSGWFHDTRPLSCIEITDILFNLKKSILAKGLAVAFRQTASSDRVRSFLDEAVRTKEKHISMFNKIMEADGLPTPTCLTAEITDSAKGPFSDKLMMFLIGFLFSSAMVYYGSGLASSPRKDLAPKYMMAIADDLKVGGEWMSIMIDNGWLEQPPLAENRHAVAGEKH</sequence>
<dbReference type="AlphaFoldDB" id="A0A5R9GDV1"/>
<dbReference type="EMBL" id="VCIW01000009">
    <property type="protein sequence ID" value="TLS51374.1"/>
    <property type="molecule type" value="Genomic_DNA"/>
</dbReference>
<keyword evidence="1" id="KW-0472">Membrane</keyword>
<keyword evidence="1" id="KW-0812">Transmembrane</keyword>
<reference evidence="2 3" key="1">
    <citation type="submission" date="2019-05" db="EMBL/GenBank/DDBJ databases">
        <authorList>
            <person name="Narsing Rao M.P."/>
            <person name="Li W.J."/>
        </authorList>
    </citation>
    <scope>NUCLEOTIDE SEQUENCE [LARGE SCALE GENOMIC DNA]</scope>
    <source>
        <strain evidence="2 3">SYSU_K30003</strain>
    </source>
</reference>
<dbReference type="Gene3D" id="1.20.1260.10">
    <property type="match status" value="2"/>
</dbReference>
<evidence type="ECO:0000313" key="2">
    <source>
        <dbReference type="EMBL" id="TLS51374.1"/>
    </source>
</evidence>
<gene>
    <name evidence="2" type="ORF">FE782_14765</name>
</gene>
<name>A0A5R9GDV1_9BACL</name>
<dbReference type="Proteomes" id="UP000309676">
    <property type="component" value="Unassembled WGS sequence"/>
</dbReference>
<evidence type="ECO:0000313" key="3">
    <source>
        <dbReference type="Proteomes" id="UP000309676"/>
    </source>
</evidence>
<dbReference type="InterPro" id="IPR021617">
    <property type="entry name" value="DUF3231"/>
</dbReference>
<dbReference type="InterPro" id="IPR012347">
    <property type="entry name" value="Ferritin-like"/>
</dbReference>
<comment type="caution">
    <text evidence="2">The sequence shown here is derived from an EMBL/GenBank/DDBJ whole genome shotgun (WGS) entry which is preliminary data.</text>
</comment>
<keyword evidence="1" id="KW-1133">Transmembrane helix</keyword>
<feature type="transmembrane region" description="Helical" evidence="1">
    <location>
        <begin position="291"/>
        <end position="309"/>
    </location>
</feature>
<evidence type="ECO:0000256" key="1">
    <source>
        <dbReference type="SAM" id="Phobius"/>
    </source>
</evidence>